<gene>
    <name evidence="1" type="ORF">MILVUS5_LOCUS25314</name>
</gene>
<organism evidence="1 2">
    <name type="scientific">Trifolium pratense</name>
    <name type="common">Red clover</name>
    <dbReference type="NCBI Taxonomy" id="57577"/>
    <lineage>
        <taxon>Eukaryota</taxon>
        <taxon>Viridiplantae</taxon>
        <taxon>Streptophyta</taxon>
        <taxon>Embryophyta</taxon>
        <taxon>Tracheophyta</taxon>
        <taxon>Spermatophyta</taxon>
        <taxon>Magnoliopsida</taxon>
        <taxon>eudicotyledons</taxon>
        <taxon>Gunneridae</taxon>
        <taxon>Pentapetalae</taxon>
        <taxon>rosids</taxon>
        <taxon>fabids</taxon>
        <taxon>Fabales</taxon>
        <taxon>Fabaceae</taxon>
        <taxon>Papilionoideae</taxon>
        <taxon>50 kb inversion clade</taxon>
        <taxon>NPAAA clade</taxon>
        <taxon>Hologalegina</taxon>
        <taxon>IRL clade</taxon>
        <taxon>Trifolieae</taxon>
        <taxon>Trifolium</taxon>
    </lineage>
</organism>
<evidence type="ECO:0000313" key="1">
    <source>
        <dbReference type="EMBL" id="CAJ2659040.1"/>
    </source>
</evidence>
<reference evidence="1" key="1">
    <citation type="submission" date="2023-10" db="EMBL/GenBank/DDBJ databases">
        <authorList>
            <person name="Rodriguez Cubillos JULIANA M."/>
            <person name="De Vega J."/>
        </authorList>
    </citation>
    <scope>NUCLEOTIDE SEQUENCE</scope>
</reference>
<protein>
    <submittedName>
        <fullName evidence="1">Uncharacterized protein</fullName>
    </submittedName>
</protein>
<keyword evidence="2" id="KW-1185">Reference proteome</keyword>
<accession>A0ACB0KPB5</accession>
<dbReference type="EMBL" id="CASHSV030000311">
    <property type="protein sequence ID" value="CAJ2659040.1"/>
    <property type="molecule type" value="Genomic_DNA"/>
</dbReference>
<evidence type="ECO:0000313" key="2">
    <source>
        <dbReference type="Proteomes" id="UP001177021"/>
    </source>
</evidence>
<sequence>MEILHKICAWTKCVMNSAARTTSTASKGRPNASFACSYKVHADPCVLSITAATFLTHNEGCTSCSGCTEQPEQPVQLQQAEAITQQTNYSGRTGRATLPLDTLTFSAWTTIYSNFEYLYRLYISASNEQPLPIQAVRSNIDIRLNAGKFMFQLAADRVQHEGLVTEHRGPDVNHFWLHSRLFWLHSRMFWLGLHWLFWPGLHSRLFWLGLHWRCWLHSKLWVSQKNFSITKSSSLRFLWFEQKNKK</sequence>
<dbReference type="Proteomes" id="UP001177021">
    <property type="component" value="Unassembled WGS sequence"/>
</dbReference>
<name>A0ACB0KPB5_TRIPR</name>
<comment type="caution">
    <text evidence="1">The sequence shown here is derived from an EMBL/GenBank/DDBJ whole genome shotgun (WGS) entry which is preliminary data.</text>
</comment>
<proteinExistence type="predicted"/>